<gene>
    <name evidence="7" type="ORF">GOHSU_42_00060</name>
</gene>
<dbReference type="PANTHER" id="PTHR43557:SF2">
    <property type="entry name" value="RIESKE DOMAIN-CONTAINING PROTEIN-RELATED"/>
    <property type="match status" value="1"/>
</dbReference>
<dbReference type="GO" id="GO:0005737">
    <property type="term" value="C:cytoplasm"/>
    <property type="evidence" value="ECO:0007669"/>
    <property type="project" value="TreeGrafter"/>
</dbReference>
<dbReference type="InterPro" id="IPR028202">
    <property type="entry name" value="Reductase_C"/>
</dbReference>
<evidence type="ECO:0000256" key="3">
    <source>
        <dbReference type="ARBA" id="ARBA00022827"/>
    </source>
</evidence>
<dbReference type="Proteomes" id="UP000053405">
    <property type="component" value="Unassembled WGS sequence"/>
</dbReference>
<evidence type="ECO:0000256" key="2">
    <source>
        <dbReference type="ARBA" id="ARBA00022630"/>
    </source>
</evidence>
<evidence type="ECO:0000256" key="1">
    <source>
        <dbReference type="ARBA" id="ARBA00001974"/>
    </source>
</evidence>
<evidence type="ECO:0000259" key="6">
    <source>
        <dbReference type="Pfam" id="PF14759"/>
    </source>
</evidence>
<keyword evidence="8" id="KW-1185">Reference proteome</keyword>
<organism evidence="7 8">
    <name type="scientific">Gordonia hirsuta DSM 44140 = NBRC 16056</name>
    <dbReference type="NCBI Taxonomy" id="1121927"/>
    <lineage>
        <taxon>Bacteria</taxon>
        <taxon>Bacillati</taxon>
        <taxon>Actinomycetota</taxon>
        <taxon>Actinomycetes</taxon>
        <taxon>Mycobacteriales</taxon>
        <taxon>Gordoniaceae</taxon>
        <taxon>Gordonia</taxon>
    </lineage>
</organism>
<dbReference type="Gene3D" id="3.30.390.30">
    <property type="match status" value="1"/>
</dbReference>
<dbReference type="OrthoDB" id="4213189at2"/>
<feature type="domain" description="Reductase C-terminal" evidence="6">
    <location>
        <begin position="316"/>
        <end position="398"/>
    </location>
</feature>
<keyword evidence="3" id="KW-0274">FAD</keyword>
<dbReference type="EMBL" id="BANT01000042">
    <property type="protein sequence ID" value="GAC58514.1"/>
    <property type="molecule type" value="Genomic_DNA"/>
</dbReference>
<accession>L7LC96</accession>
<feature type="domain" description="FAD/NAD(P)-binding" evidence="5">
    <location>
        <begin position="4"/>
        <end position="296"/>
    </location>
</feature>
<dbReference type="Pfam" id="PF14759">
    <property type="entry name" value="Reductase_C"/>
    <property type="match status" value="1"/>
</dbReference>
<dbReference type="AlphaFoldDB" id="L7LC96"/>
<evidence type="ECO:0000313" key="7">
    <source>
        <dbReference type="EMBL" id="GAC58514.1"/>
    </source>
</evidence>
<dbReference type="GO" id="GO:0016651">
    <property type="term" value="F:oxidoreductase activity, acting on NAD(P)H"/>
    <property type="evidence" value="ECO:0007669"/>
    <property type="project" value="TreeGrafter"/>
</dbReference>
<comment type="cofactor">
    <cofactor evidence="1">
        <name>FAD</name>
        <dbReference type="ChEBI" id="CHEBI:57692"/>
    </cofactor>
</comment>
<comment type="caution">
    <text evidence="7">The sequence shown here is derived from an EMBL/GenBank/DDBJ whole genome shotgun (WGS) entry which is preliminary data.</text>
</comment>
<sequence>MDNSIVIIGGGLAAAKTAEALRTRGYDGALVVVAGEDHVPYERPPLSKEFLAGKTESAELAPFDAQWYATHRVDLRTGVSATQIDSDAKMVTLDDGSSLAYDTLVLATGSRPRPFPGEPEVAYLRTVDDSERLRERLGEDRSLVIVGGGWIGLEAAATARAAGTSVTVIEPERLPLERILGAEIAAAIADLHRSNGVDLRLSTGVESIRVQDAPGGTVFGDDASTHTADTILVGIGAVPNVALAEEAGLSVSNGVDVDAGLRTSDPNIFAVGDIANHDHPLFGRIRIEHWANALNQPAVAAANILGGDEVYDRLPYFFTDQFSFSMEYRGHASGSDAVVIRGDLSALEFLAFWLDEENRVRAGMNVNLWDDGDAIAELITSQRSVDPVRLGDRAIALDSV</sequence>
<dbReference type="Pfam" id="PF07992">
    <property type="entry name" value="Pyr_redox_2"/>
    <property type="match status" value="1"/>
</dbReference>
<dbReference type="Gene3D" id="3.50.50.60">
    <property type="entry name" value="FAD/NAD(P)-binding domain"/>
    <property type="match status" value="2"/>
</dbReference>
<dbReference type="STRING" id="1121927.GOHSU_42_00060"/>
<dbReference type="eggNOG" id="COG0446">
    <property type="taxonomic scope" value="Bacteria"/>
</dbReference>
<protein>
    <submittedName>
        <fullName evidence="7">Putative ferredoxin reductase</fullName>
    </submittedName>
</protein>
<dbReference type="InterPro" id="IPR050446">
    <property type="entry name" value="FAD-oxidoreductase/Apoptosis"/>
</dbReference>
<proteinExistence type="predicted"/>
<dbReference type="InterPro" id="IPR023753">
    <property type="entry name" value="FAD/NAD-binding_dom"/>
</dbReference>
<dbReference type="InterPro" id="IPR016156">
    <property type="entry name" value="FAD/NAD-linked_Rdtase_dimer_sf"/>
</dbReference>
<dbReference type="PRINTS" id="PR00368">
    <property type="entry name" value="FADPNR"/>
</dbReference>
<dbReference type="SUPFAM" id="SSF55424">
    <property type="entry name" value="FAD/NAD-linked reductases, dimerisation (C-terminal) domain"/>
    <property type="match status" value="1"/>
</dbReference>
<keyword evidence="4" id="KW-0560">Oxidoreductase</keyword>
<dbReference type="InterPro" id="IPR036188">
    <property type="entry name" value="FAD/NAD-bd_sf"/>
</dbReference>
<keyword evidence="2" id="KW-0285">Flavoprotein</keyword>
<dbReference type="SUPFAM" id="SSF51905">
    <property type="entry name" value="FAD/NAD(P)-binding domain"/>
    <property type="match status" value="2"/>
</dbReference>
<evidence type="ECO:0000256" key="4">
    <source>
        <dbReference type="ARBA" id="ARBA00023002"/>
    </source>
</evidence>
<reference evidence="7 8" key="1">
    <citation type="submission" date="2012-12" db="EMBL/GenBank/DDBJ databases">
        <title>Whole genome shotgun sequence of Gordonia hirsuta NBRC 16056.</title>
        <authorList>
            <person name="Isaki-Nakamura S."/>
            <person name="Hosoyama A."/>
            <person name="Tsuchikane K."/>
            <person name="Katsumata H."/>
            <person name="Baba S."/>
            <person name="Yamazaki S."/>
            <person name="Fujita N."/>
        </authorList>
    </citation>
    <scope>NUCLEOTIDE SEQUENCE [LARGE SCALE GENOMIC DNA]</scope>
    <source>
        <strain evidence="7 8">NBRC 16056</strain>
    </source>
</reference>
<dbReference type="PRINTS" id="PR00469">
    <property type="entry name" value="PNDRDTASEII"/>
</dbReference>
<dbReference type="PANTHER" id="PTHR43557">
    <property type="entry name" value="APOPTOSIS-INDUCING FACTOR 1"/>
    <property type="match status" value="1"/>
</dbReference>
<evidence type="ECO:0000313" key="8">
    <source>
        <dbReference type="Proteomes" id="UP000053405"/>
    </source>
</evidence>
<name>L7LC96_9ACTN</name>
<dbReference type="RefSeq" id="WP_005942823.1">
    <property type="nucleotide sequence ID" value="NZ_ATVK01000060.1"/>
</dbReference>
<evidence type="ECO:0000259" key="5">
    <source>
        <dbReference type="Pfam" id="PF07992"/>
    </source>
</evidence>